<proteinExistence type="inferred from homology"/>
<reference evidence="5" key="1">
    <citation type="journal article" date="2019" name="Int. J. Syst. Evol. Microbiol.">
        <title>The Global Catalogue of Microorganisms (GCM) 10K type strain sequencing project: providing services to taxonomists for standard genome sequencing and annotation.</title>
        <authorList>
            <consortium name="The Broad Institute Genomics Platform"/>
            <consortium name="The Broad Institute Genome Sequencing Center for Infectious Disease"/>
            <person name="Wu L."/>
            <person name="Ma J."/>
        </authorList>
    </citation>
    <scope>NUCLEOTIDE SEQUENCE [LARGE SCALE GENOMIC DNA]</scope>
    <source>
        <strain evidence="5">WYCCWR 12678</strain>
    </source>
</reference>
<keyword evidence="2" id="KW-1133">Transmembrane helix</keyword>
<dbReference type="Gene3D" id="1.10.510.10">
    <property type="entry name" value="Transferase(Phosphotransferase) domain 1"/>
    <property type="match status" value="1"/>
</dbReference>
<accession>A0ABV9Q0T6</accession>
<evidence type="ECO:0000313" key="4">
    <source>
        <dbReference type="EMBL" id="MFC4767414.1"/>
    </source>
</evidence>
<dbReference type="PROSITE" id="PS50011">
    <property type="entry name" value="PROTEIN_KINASE_DOM"/>
    <property type="match status" value="1"/>
</dbReference>
<evidence type="ECO:0000256" key="1">
    <source>
        <dbReference type="ARBA" id="ARBA00009670"/>
    </source>
</evidence>
<protein>
    <submittedName>
        <fullName evidence="4">ABC1 kinase family protein</fullName>
    </submittedName>
</protein>
<dbReference type="Pfam" id="PF03109">
    <property type="entry name" value="ABC1"/>
    <property type="match status" value="1"/>
</dbReference>
<dbReference type="PANTHER" id="PTHR10566:SF113">
    <property type="entry name" value="PROTEIN ACTIVITY OF BC1 COMPLEX KINASE 7, CHLOROPLASTIC"/>
    <property type="match status" value="1"/>
</dbReference>
<comment type="caution">
    <text evidence="4">The sequence shown here is derived from an EMBL/GenBank/DDBJ whole genome shotgun (WGS) entry which is preliminary data.</text>
</comment>
<comment type="similarity">
    <text evidence="1">Belongs to the protein kinase superfamily. ADCK protein kinase family.</text>
</comment>
<keyword evidence="2" id="KW-0472">Membrane</keyword>
<keyword evidence="5" id="KW-1185">Reference proteome</keyword>
<dbReference type="PANTHER" id="PTHR10566">
    <property type="entry name" value="CHAPERONE-ACTIVITY OF BC1 COMPLEX CABC1 -RELATED"/>
    <property type="match status" value="1"/>
</dbReference>
<dbReference type="SUPFAM" id="SSF56112">
    <property type="entry name" value="Protein kinase-like (PK-like)"/>
    <property type="match status" value="1"/>
</dbReference>
<keyword evidence="4" id="KW-0808">Transferase</keyword>
<dbReference type="RefSeq" id="WP_380025336.1">
    <property type="nucleotide sequence ID" value="NZ_JBHSHC010000057.1"/>
</dbReference>
<dbReference type="GO" id="GO:0016301">
    <property type="term" value="F:kinase activity"/>
    <property type="evidence" value="ECO:0007669"/>
    <property type="project" value="UniProtKB-KW"/>
</dbReference>
<dbReference type="Proteomes" id="UP001596002">
    <property type="component" value="Unassembled WGS sequence"/>
</dbReference>
<dbReference type="InterPro" id="IPR000719">
    <property type="entry name" value="Prot_kinase_dom"/>
</dbReference>
<dbReference type="InterPro" id="IPR050154">
    <property type="entry name" value="UbiB_kinase"/>
</dbReference>
<gene>
    <name evidence="4" type="ORF">ACFO8Q_08565</name>
</gene>
<evidence type="ECO:0000256" key="2">
    <source>
        <dbReference type="SAM" id="Phobius"/>
    </source>
</evidence>
<evidence type="ECO:0000313" key="5">
    <source>
        <dbReference type="Proteomes" id="UP001596002"/>
    </source>
</evidence>
<dbReference type="InterPro" id="IPR011009">
    <property type="entry name" value="Kinase-like_dom_sf"/>
</dbReference>
<evidence type="ECO:0000259" key="3">
    <source>
        <dbReference type="PROSITE" id="PS50011"/>
    </source>
</evidence>
<dbReference type="CDD" id="cd05121">
    <property type="entry name" value="ABC1_ADCK3-like"/>
    <property type="match status" value="1"/>
</dbReference>
<keyword evidence="2" id="KW-0812">Transmembrane</keyword>
<feature type="transmembrane region" description="Helical" evidence="2">
    <location>
        <begin position="502"/>
        <end position="522"/>
    </location>
</feature>
<sequence length="557" mass="63276">MYGLQEQKPAIRTSLDKKEKERSKITKASRFRTIVSVLGKHGLLHLFGSRTNMREVGKRMRMAFEELGPTFIKLGQVLVTRQELLPPEITEELSTLLDEVPPIAFQHIQAILSEELPAGIATFEWIDPEPLGSASLAQVYRAKLRGGKECAVKVVRPNVDRLFQTDIAVIRKLVKLVQQILPRSLQASVNLPDLINDYYSSSLSELNMENEASAMEDHRKVAEEFETLHIPEVYLVTKKVLVQEFVDGWSLKEFPVDFFSFEERLLRMTDLAHYYIKTFLNGYYHGDPHGSNILVDKNTKKCVLIDFGMTGRMDSLHTEALFRMLMHIRVNQAEDAVECVMDVLDQTIYTDPVKLKDQMRSMMIQYVNSNQASIYNWGNLTMSIITIGMKNYCKIPSGLALWAKGFSAAEGTARWLCPEISFHSVVETADVNIIKNWTSRRFNYRPNASLLTETYKLLGTFPRRMNKILERLAWNHMKFTVETKISDSSIDVVNKMVNRISLTGLAGAFFIGGSILQAFAVGRVSSTLVPFFADAALVVSGVITVYLLWRILRSKRA</sequence>
<name>A0ABV9Q0T6_9BACL</name>
<feature type="transmembrane region" description="Helical" evidence="2">
    <location>
        <begin position="528"/>
        <end position="549"/>
    </location>
</feature>
<keyword evidence="4" id="KW-0418">Kinase</keyword>
<dbReference type="EMBL" id="JBHSHC010000057">
    <property type="protein sequence ID" value="MFC4767414.1"/>
    <property type="molecule type" value="Genomic_DNA"/>
</dbReference>
<organism evidence="4 5">
    <name type="scientific">Effusibacillus consociatus</name>
    <dbReference type="NCBI Taxonomy" id="1117041"/>
    <lineage>
        <taxon>Bacteria</taxon>
        <taxon>Bacillati</taxon>
        <taxon>Bacillota</taxon>
        <taxon>Bacilli</taxon>
        <taxon>Bacillales</taxon>
        <taxon>Alicyclobacillaceae</taxon>
        <taxon>Effusibacillus</taxon>
    </lineage>
</organism>
<dbReference type="InterPro" id="IPR004147">
    <property type="entry name" value="ABC1_dom"/>
</dbReference>
<feature type="domain" description="Protein kinase" evidence="3">
    <location>
        <begin position="125"/>
        <end position="458"/>
    </location>
</feature>
<dbReference type="SMART" id="SM00220">
    <property type="entry name" value="S_TKc"/>
    <property type="match status" value="1"/>
</dbReference>